<dbReference type="AlphaFoldDB" id="A0A1F4PND8"/>
<evidence type="ECO:0000256" key="3">
    <source>
        <dbReference type="ARBA" id="ARBA00022490"/>
    </source>
</evidence>
<dbReference type="InterPro" id="IPR013221">
    <property type="entry name" value="Mur_ligase_cen"/>
</dbReference>
<dbReference type="Pfam" id="PF08245">
    <property type="entry name" value="Mur_ligase_M"/>
    <property type="match status" value="1"/>
</dbReference>
<feature type="binding site" evidence="7">
    <location>
        <begin position="119"/>
        <end position="125"/>
    </location>
    <ligand>
        <name>ATP</name>
        <dbReference type="ChEBI" id="CHEBI:30616"/>
    </ligand>
</feature>
<proteinExistence type="inferred from homology"/>
<evidence type="ECO:0000259" key="10">
    <source>
        <dbReference type="Pfam" id="PF08245"/>
    </source>
</evidence>
<dbReference type="STRING" id="1798539.A2994_03750"/>
<dbReference type="HAMAP" id="MF_00639">
    <property type="entry name" value="MurD"/>
    <property type="match status" value="1"/>
</dbReference>
<dbReference type="Proteomes" id="UP000179010">
    <property type="component" value="Unassembled WGS sequence"/>
</dbReference>
<evidence type="ECO:0000313" key="11">
    <source>
        <dbReference type="EMBL" id="OGB85120.1"/>
    </source>
</evidence>
<dbReference type="SUPFAM" id="SSF53623">
    <property type="entry name" value="MurD-like peptide ligases, catalytic domain"/>
    <property type="match status" value="1"/>
</dbReference>
<dbReference type="GO" id="GO:0009252">
    <property type="term" value="P:peptidoglycan biosynthetic process"/>
    <property type="evidence" value="ECO:0007669"/>
    <property type="project" value="UniProtKB-UniRule"/>
</dbReference>
<sequence length="463" mass="51508">MGVAIKPVYRVGVLGLGREGIDTLKFLNAAGLKPIGLDGRELAIFAWPVQRQIKRLTSELRLGPNYLAEINDLDIVFRSPGVPLNLPLLKKAKRRGVVMSSLMQIFFELCPAKIIGVTGTKGKSTTVNLIYHLLKNQLPGRVYLGGNVGKPVLTLLPKLTKKDWVTLELSSFQLEDLKLSPHISVLLNVSPEHLDRHHQFKKYFDAKSNIFVHQSKKDWLISSSDHLLTRAVLHKTKGKTFAYSTHKILPKGLYAMGGEIIYRHPKTKRRVVLCQRSQIPLLGEHNFENALAAIGVALLAGVKPAVVARRLVKFKSLPHRLELVGVINKTQFINDSMATTPIATMAALNTATEPVAVIIGGVSKRESLTELIQSLNNSRVNGIVLIGRSTPRLKREFKLARLRTPYTAAADLTKAVELAYRYVKSEGTVLLAPAFASFDMFKDAYDRGDQFRKIAKELIKQHK</sequence>
<protein>
    <recommendedName>
        <fullName evidence="7 8">UDP-N-acetylmuramoylalanine--D-glutamate ligase</fullName>
        <ecNumber evidence="7 8">6.3.2.9</ecNumber>
    </recommendedName>
    <alternativeName>
        <fullName evidence="7">D-glutamic acid-adding enzyme</fullName>
    </alternativeName>
    <alternativeName>
        <fullName evidence="7">UDP-N-acetylmuramoyl-L-alanyl-D-glutamate synthetase</fullName>
    </alternativeName>
</protein>
<dbReference type="InterPro" id="IPR004101">
    <property type="entry name" value="Mur_ligase_C"/>
</dbReference>
<comment type="similarity">
    <text evidence="7">Belongs to the MurCDEF family.</text>
</comment>
<dbReference type="UniPathway" id="UPA00219"/>
<dbReference type="Gene3D" id="3.40.1190.10">
    <property type="entry name" value="Mur-like, catalytic domain"/>
    <property type="match status" value="1"/>
</dbReference>
<comment type="function">
    <text evidence="7 8">Cell wall formation. Catalyzes the addition of glutamate to the nucleotide precursor UDP-N-acetylmuramoyl-L-alanine (UMA).</text>
</comment>
<evidence type="ECO:0000256" key="2">
    <source>
        <dbReference type="ARBA" id="ARBA00004752"/>
    </source>
</evidence>
<dbReference type="EMBL" id="METE01000010">
    <property type="protein sequence ID" value="OGB85120.1"/>
    <property type="molecule type" value="Genomic_DNA"/>
</dbReference>
<feature type="domain" description="Mur ligase central" evidence="10">
    <location>
        <begin position="117"/>
        <end position="297"/>
    </location>
</feature>
<dbReference type="SUPFAM" id="SSF51984">
    <property type="entry name" value="MurCD N-terminal domain"/>
    <property type="match status" value="1"/>
</dbReference>
<evidence type="ECO:0000256" key="7">
    <source>
        <dbReference type="HAMAP-Rule" id="MF_00639"/>
    </source>
</evidence>
<dbReference type="GO" id="GO:0051301">
    <property type="term" value="P:cell division"/>
    <property type="evidence" value="ECO:0007669"/>
    <property type="project" value="UniProtKB-KW"/>
</dbReference>
<keyword evidence="5 7" id="KW-0547">Nucleotide-binding</keyword>
<feature type="domain" description="Mur ligase C-terminal" evidence="9">
    <location>
        <begin position="319"/>
        <end position="434"/>
    </location>
</feature>
<evidence type="ECO:0000256" key="5">
    <source>
        <dbReference type="ARBA" id="ARBA00022741"/>
    </source>
</evidence>
<dbReference type="NCBIfam" id="TIGR01087">
    <property type="entry name" value="murD"/>
    <property type="match status" value="1"/>
</dbReference>
<name>A0A1F4PND8_UNCK3</name>
<evidence type="ECO:0000313" key="12">
    <source>
        <dbReference type="Proteomes" id="UP000179010"/>
    </source>
</evidence>
<keyword evidence="7 8" id="KW-0961">Cell wall biogenesis/degradation</keyword>
<dbReference type="GO" id="GO:0005524">
    <property type="term" value="F:ATP binding"/>
    <property type="evidence" value="ECO:0007669"/>
    <property type="project" value="UniProtKB-UniRule"/>
</dbReference>
<dbReference type="GO" id="GO:0008764">
    <property type="term" value="F:UDP-N-acetylmuramoylalanine-D-glutamate ligase activity"/>
    <property type="evidence" value="ECO:0007669"/>
    <property type="project" value="UniProtKB-UniRule"/>
</dbReference>
<reference evidence="11 12" key="1">
    <citation type="journal article" date="2016" name="Nat. Commun.">
        <title>Thousands of microbial genomes shed light on interconnected biogeochemical processes in an aquifer system.</title>
        <authorList>
            <person name="Anantharaman K."/>
            <person name="Brown C.T."/>
            <person name="Hug L.A."/>
            <person name="Sharon I."/>
            <person name="Castelle C.J."/>
            <person name="Probst A.J."/>
            <person name="Thomas B.C."/>
            <person name="Singh A."/>
            <person name="Wilkins M.J."/>
            <person name="Karaoz U."/>
            <person name="Brodie E.L."/>
            <person name="Williams K.H."/>
            <person name="Hubbard S.S."/>
            <person name="Banfield J.F."/>
        </authorList>
    </citation>
    <scope>NUCLEOTIDE SEQUENCE [LARGE SCALE GENOMIC DNA]</scope>
</reference>
<dbReference type="PANTHER" id="PTHR43692:SF1">
    <property type="entry name" value="UDP-N-ACETYLMURAMOYLALANINE--D-GLUTAMATE LIGASE"/>
    <property type="match status" value="1"/>
</dbReference>
<dbReference type="InterPro" id="IPR036565">
    <property type="entry name" value="Mur-like_cat_sf"/>
</dbReference>
<dbReference type="Gene3D" id="3.40.50.720">
    <property type="entry name" value="NAD(P)-binding Rossmann-like Domain"/>
    <property type="match status" value="1"/>
</dbReference>
<evidence type="ECO:0000256" key="8">
    <source>
        <dbReference type="RuleBase" id="RU003664"/>
    </source>
</evidence>
<comment type="pathway">
    <text evidence="2 7 8">Cell wall biogenesis; peptidoglycan biosynthesis.</text>
</comment>
<dbReference type="SUPFAM" id="SSF53244">
    <property type="entry name" value="MurD-like peptide ligases, peptide-binding domain"/>
    <property type="match status" value="1"/>
</dbReference>
<keyword evidence="6 7" id="KW-0067">ATP-binding</keyword>
<dbReference type="EC" id="6.3.2.9" evidence="7 8"/>
<keyword evidence="7 8" id="KW-0133">Cell shape</keyword>
<dbReference type="Pfam" id="PF21799">
    <property type="entry name" value="MurD-like_N"/>
    <property type="match status" value="1"/>
</dbReference>
<dbReference type="PANTHER" id="PTHR43692">
    <property type="entry name" value="UDP-N-ACETYLMURAMOYLALANINE--D-GLUTAMATE LIGASE"/>
    <property type="match status" value="1"/>
</dbReference>
<accession>A0A1F4PND8</accession>
<dbReference type="GO" id="GO:0005737">
    <property type="term" value="C:cytoplasm"/>
    <property type="evidence" value="ECO:0007669"/>
    <property type="project" value="UniProtKB-SubCell"/>
</dbReference>
<evidence type="ECO:0000259" key="9">
    <source>
        <dbReference type="Pfam" id="PF02875"/>
    </source>
</evidence>
<dbReference type="GO" id="GO:0071555">
    <property type="term" value="P:cell wall organization"/>
    <property type="evidence" value="ECO:0007669"/>
    <property type="project" value="UniProtKB-KW"/>
</dbReference>
<keyword evidence="7 8" id="KW-0573">Peptidoglycan synthesis</keyword>
<keyword evidence="4 7" id="KW-0436">Ligase</keyword>
<evidence type="ECO:0000256" key="1">
    <source>
        <dbReference type="ARBA" id="ARBA00004496"/>
    </source>
</evidence>
<keyword evidence="7 8" id="KW-0132">Cell division</keyword>
<comment type="subcellular location">
    <subcellularLocation>
        <location evidence="1 7 8">Cytoplasm</location>
    </subcellularLocation>
</comment>
<evidence type="ECO:0000256" key="6">
    <source>
        <dbReference type="ARBA" id="ARBA00022840"/>
    </source>
</evidence>
<dbReference type="GO" id="GO:0008360">
    <property type="term" value="P:regulation of cell shape"/>
    <property type="evidence" value="ECO:0007669"/>
    <property type="project" value="UniProtKB-KW"/>
</dbReference>
<organism evidence="11 12">
    <name type="scientific">candidate division Kazan bacterium RIFCSPLOWO2_01_FULL_48_13</name>
    <dbReference type="NCBI Taxonomy" id="1798539"/>
    <lineage>
        <taxon>Bacteria</taxon>
        <taxon>Bacteria division Kazan-3B-28</taxon>
    </lineage>
</organism>
<dbReference type="Gene3D" id="3.90.190.20">
    <property type="entry name" value="Mur ligase, C-terminal domain"/>
    <property type="match status" value="1"/>
</dbReference>
<dbReference type="Pfam" id="PF02875">
    <property type="entry name" value="Mur_ligase_C"/>
    <property type="match status" value="1"/>
</dbReference>
<keyword evidence="3 7" id="KW-0963">Cytoplasm</keyword>
<dbReference type="InterPro" id="IPR005762">
    <property type="entry name" value="MurD"/>
</dbReference>
<gene>
    <name evidence="7" type="primary">murD</name>
    <name evidence="11" type="ORF">A2994_03750</name>
</gene>
<keyword evidence="7 8" id="KW-0131">Cell cycle</keyword>
<comment type="caution">
    <text evidence="11">The sequence shown here is derived from an EMBL/GenBank/DDBJ whole genome shotgun (WGS) entry which is preliminary data.</text>
</comment>
<comment type="catalytic activity">
    <reaction evidence="7 8">
        <text>UDP-N-acetyl-alpha-D-muramoyl-L-alanine + D-glutamate + ATP = UDP-N-acetyl-alpha-D-muramoyl-L-alanyl-D-glutamate + ADP + phosphate + H(+)</text>
        <dbReference type="Rhea" id="RHEA:16429"/>
        <dbReference type="ChEBI" id="CHEBI:15378"/>
        <dbReference type="ChEBI" id="CHEBI:29986"/>
        <dbReference type="ChEBI" id="CHEBI:30616"/>
        <dbReference type="ChEBI" id="CHEBI:43474"/>
        <dbReference type="ChEBI" id="CHEBI:83898"/>
        <dbReference type="ChEBI" id="CHEBI:83900"/>
        <dbReference type="ChEBI" id="CHEBI:456216"/>
        <dbReference type="EC" id="6.3.2.9"/>
    </reaction>
</comment>
<dbReference type="InterPro" id="IPR036615">
    <property type="entry name" value="Mur_ligase_C_dom_sf"/>
</dbReference>
<evidence type="ECO:0000256" key="4">
    <source>
        <dbReference type="ARBA" id="ARBA00022598"/>
    </source>
</evidence>